<comment type="caution">
    <text evidence="3">The sequence shown here is derived from an EMBL/GenBank/DDBJ whole genome shotgun (WGS) entry which is preliminary data.</text>
</comment>
<dbReference type="AlphaFoldDB" id="A0A815S8P3"/>
<feature type="compositionally biased region" description="Basic and acidic residues" evidence="1">
    <location>
        <begin position="190"/>
        <end position="201"/>
    </location>
</feature>
<evidence type="ECO:0000259" key="2">
    <source>
        <dbReference type="Pfam" id="PF03372"/>
    </source>
</evidence>
<evidence type="ECO:0000313" key="5">
    <source>
        <dbReference type="Proteomes" id="UP000663829"/>
    </source>
</evidence>
<reference evidence="3" key="1">
    <citation type="submission" date="2021-02" db="EMBL/GenBank/DDBJ databases">
        <authorList>
            <person name="Nowell W R."/>
        </authorList>
    </citation>
    <scope>NUCLEOTIDE SEQUENCE</scope>
</reference>
<dbReference type="InterPro" id="IPR005135">
    <property type="entry name" value="Endo/exonuclease/phosphatase"/>
</dbReference>
<dbReference type="EMBL" id="CAJNOQ010021588">
    <property type="protein sequence ID" value="CAF1488648.1"/>
    <property type="molecule type" value="Genomic_DNA"/>
</dbReference>
<dbReference type="Gene3D" id="3.60.10.10">
    <property type="entry name" value="Endonuclease/exonuclease/phosphatase"/>
    <property type="match status" value="1"/>
</dbReference>
<accession>A0A815S8P3</accession>
<gene>
    <name evidence="3" type="ORF">GPM918_LOCUS36148</name>
    <name evidence="4" type="ORF">SRO942_LOCUS36879</name>
</gene>
<evidence type="ECO:0000256" key="1">
    <source>
        <dbReference type="SAM" id="MobiDB-lite"/>
    </source>
</evidence>
<organism evidence="3 5">
    <name type="scientific">Didymodactylos carnosus</name>
    <dbReference type="NCBI Taxonomy" id="1234261"/>
    <lineage>
        <taxon>Eukaryota</taxon>
        <taxon>Metazoa</taxon>
        <taxon>Spiralia</taxon>
        <taxon>Gnathifera</taxon>
        <taxon>Rotifera</taxon>
        <taxon>Eurotatoria</taxon>
        <taxon>Bdelloidea</taxon>
        <taxon>Philodinida</taxon>
        <taxon>Philodinidae</taxon>
        <taxon>Didymodactylos</taxon>
    </lineage>
</organism>
<feature type="compositionally biased region" description="Low complexity" evidence="1">
    <location>
        <begin position="20"/>
        <end position="44"/>
    </location>
</feature>
<dbReference type="GO" id="GO:0003824">
    <property type="term" value="F:catalytic activity"/>
    <property type="evidence" value="ECO:0007669"/>
    <property type="project" value="InterPro"/>
</dbReference>
<dbReference type="EMBL" id="CAJOBC010087079">
    <property type="protein sequence ID" value="CAF4352177.1"/>
    <property type="molecule type" value="Genomic_DNA"/>
</dbReference>
<proteinExistence type="predicted"/>
<dbReference type="InterPro" id="IPR036691">
    <property type="entry name" value="Endo/exonu/phosph_ase_sf"/>
</dbReference>
<dbReference type="Proteomes" id="UP000681722">
    <property type="component" value="Unassembled WGS sequence"/>
</dbReference>
<dbReference type="OrthoDB" id="6762350at2759"/>
<keyword evidence="5" id="KW-1185">Reference proteome</keyword>
<feature type="region of interest" description="Disordered" evidence="1">
    <location>
        <begin position="19"/>
        <end position="44"/>
    </location>
</feature>
<sequence>MMHFVNAITGSASVSRNMCTTGSTSVSRSVGTTGSTSFGRSVGTTGSTSVGAGAPVVLVLPVAAGTIAGGAAGAVVGAAGGTAIGVVTATVIPGEEGREIAREAGITAGAVVGGITGGIVGNAICPGAGMVGGAVGGGFAGYHTGGYCAAVGHYLTSETIEMLEKVKTRKTSPTRERESSEESVPSRTIESSKAENVHRRSSSEPCICDDATISVLYVNIRSMNPNNDKMRQKIDQLSSLIFYNQPDVIAIVESWLNEKHSDKDIRDSLQLQGYKIVRRDRCSGQDPENSYRDETNAQYAKRRGGGILVAWKELNGLRADRIQFKENPAESTAEFERINKEIEDRLVHLPAWYTDKNADASYSGWCMVGDFNWGQNNRTDRERLEEILMLARGSADWVPMSSDRTHIGGLTLDRVIASHGFVASGYDKSSSLIDVTEPISDHAALIFRLNCGKDSRIGAECKARQC</sequence>
<feature type="domain" description="Endonuclease/exonuclease/phosphatase" evidence="2">
    <location>
        <begin position="218"/>
        <end position="442"/>
    </location>
</feature>
<evidence type="ECO:0000313" key="3">
    <source>
        <dbReference type="EMBL" id="CAF1488648.1"/>
    </source>
</evidence>
<dbReference type="Proteomes" id="UP000663829">
    <property type="component" value="Unassembled WGS sequence"/>
</dbReference>
<evidence type="ECO:0000313" key="4">
    <source>
        <dbReference type="EMBL" id="CAF4352177.1"/>
    </source>
</evidence>
<dbReference type="SUPFAM" id="SSF56219">
    <property type="entry name" value="DNase I-like"/>
    <property type="match status" value="1"/>
</dbReference>
<name>A0A815S8P3_9BILA</name>
<feature type="region of interest" description="Disordered" evidence="1">
    <location>
        <begin position="166"/>
        <end position="201"/>
    </location>
</feature>
<protein>
    <recommendedName>
        <fullName evidence="2">Endonuclease/exonuclease/phosphatase domain-containing protein</fullName>
    </recommendedName>
</protein>
<dbReference type="Pfam" id="PF03372">
    <property type="entry name" value="Exo_endo_phos"/>
    <property type="match status" value="1"/>
</dbReference>